<dbReference type="AlphaFoldDB" id="A0A4S2LBT5"/>
<protein>
    <submittedName>
        <fullName evidence="2">Uncharacterized protein</fullName>
    </submittedName>
</protein>
<dbReference type="Proteomes" id="UP000308267">
    <property type="component" value="Unassembled WGS sequence"/>
</dbReference>
<evidence type="ECO:0000313" key="2">
    <source>
        <dbReference type="EMBL" id="TGZ60643.1"/>
    </source>
</evidence>
<gene>
    <name evidence="2" type="ORF">CRM22_008401</name>
</gene>
<feature type="signal peptide" evidence="1">
    <location>
        <begin position="1"/>
        <end position="22"/>
    </location>
</feature>
<sequence>MHFLTLSLLLVFGVLLQTYTEAVETEKHSSTTPHAKLLHGWHGGGYGRGFGRGHWRGYRRGYRW</sequence>
<keyword evidence="3" id="KW-1185">Reference proteome</keyword>
<dbReference type="EMBL" id="SJOL01008319">
    <property type="protein sequence ID" value="TGZ60643.1"/>
    <property type="molecule type" value="Genomic_DNA"/>
</dbReference>
<feature type="chain" id="PRO_5020520429" evidence="1">
    <location>
        <begin position="23"/>
        <end position="64"/>
    </location>
</feature>
<accession>A0A4S2LBT5</accession>
<evidence type="ECO:0000256" key="1">
    <source>
        <dbReference type="SAM" id="SignalP"/>
    </source>
</evidence>
<keyword evidence="1" id="KW-0732">Signal</keyword>
<organism evidence="2 3">
    <name type="scientific">Opisthorchis felineus</name>
    <dbReference type="NCBI Taxonomy" id="147828"/>
    <lineage>
        <taxon>Eukaryota</taxon>
        <taxon>Metazoa</taxon>
        <taxon>Spiralia</taxon>
        <taxon>Lophotrochozoa</taxon>
        <taxon>Platyhelminthes</taxon>
        <taxon>Trematoda</taxon>
        <taxon>Digenea</taxon>
        <taxon>Opisthorchiida</taxon>
        <taxon>Opisthorchiata</taxon>
        <taxon>Opisthorchiidae</taxon>
        <taxon>Opisthorchis</taxon>
    </lineage>
</organism>
<proteinExistence type="predicted"/>
<reference evidence="2 3" key="1">
    <citation type="journal article" date="2019" name="BMC Genomics">
        <title>New insights from Opisthorchis felineus genome: update on genomics of the epidemiologically important liver flukes.</title>
        <authorList>
            <person name="Ershov N.I."/>
            <person name="Mordvinov V.A."/>
            <person name="Prokhortchouk E.B."/>
            <person name="Pakharukova M.Y."/>
            <person name="Gunbin K.V."/>
            <person name="Ustyantsev K."/>
            <person name="Genaev M.A."/>
            <person name="Blinov A.G."/>
            <person name="Mazur A."/>
            <person name="Boulygina E."/>
            <person name="Tsygankova S."/>
            <person name="Khrameeva E."/>
            <person name="Chekanov N."/>
            <person name="Fan G."/>
            <person name="Xiao A."/>
            <person name="Zhang H."/>
            <person name="Xu X."/>
            <person name="Yang H."/>
            <person name="Solovyev V."/>
            <person name="Lee S.M."/>
            <person name="Liu X."/>
            <person name="Afonnikov D.A."/>
            <person name="Skryabin K.G."/>
        </authorList>
    </citation>
    <scope>NUCLEOTIDE SEQUENCE [LARGE SCALE GENOMIC DNA]</scope>
    <source>
        <strain evidence="2">AK-0245</strain>
        <tissue evidence="2">Whole organism</tissue>
    </source>
</reference>
<name>A0A4S2LBT5_OPIFE</name>
<comment type="caution">
    <text evidence="2">The sequence shown here is derived from an EMBL/GenBank/DDBJ whole genome shotgun (WGS) entry which is preliminary data.</text>
</comment>
<evidence type="ECO:0000313" key="3">
    <source>
        <dbReference type="Proteomes" id="UP000308267"/>
    </source>
</evidence>